<dbReference type="EMBL" id="BIFS01000001">
    <property type="protein sequence ID" value="GCE21373.1"/>
    <property type="molecule type" value="Genomic_DNA"/>
</dbReference>
<dbReference type="InterPro" id="IPR012337">
    <property type="entry name" value="RNaseH-like_sf"/>
</dbReference>
<protein>
    <submittedName>
        <fullName evidence="1">Uncharacterized protein</fullName>
    </submittedName>
</protein>
<accession>A0A402AQD6</accession>
<evidence type="ECO:0000313" key="1">
    <source>
        <dbReference type="EMBL" id="GCE21373.1"/>
    </source>
</evidence>
<evidence type="ECO:0000313" key="2">
    <source>
        <dbReference type="Proteomes" id="UP000287188"/>
    </source>
</evidence>
<comment type="caution">
    <text evidence="1">The sequence shown here is derived from an EMBL/GenBank/DDBJ whole genome shotgun (WGS) entry which is preliminary data.</text>
</comment>
<proteinExistence type="predicted"/>
<keyword evidence="2" id="KW-1185">Reference proteome</keyword>
<reference evidence="2" key="1">
    <citation type="submission" date="2018-12" db="EMBL/GenBank/DDBJ databases">
        <title>Tengunoibacter tsumagoiensis gen. nov., sp. nov., Dictyobacter kobayashii sp. nov., D. alpinus sp. nov., and D. joshuensis sp. nov. and description of Dictyobacteraceae fam. nov. within the order Ktedonobacterales isolated from Tengu-no-mugimeshi.</title>
        <authorList>
            <person name="Wang C.M."/>
            <person name="Zheng Y."/>
            <person name="Sakai Y."/>
            <person name="Toyoda A."/>
            <person name="Minakuchi Y."/>
            <person name="Abe K."/>
            <person name="Yokota A."/>
            <person name="Yabe S."/>
        </authorList>
    </citation>
    <scope>NUCLEOTIDE SEQUENCE [LARGE SCALE GENOMIC DNA]</scope>
    <source>
        <strain evidence="2">Uno11</strain>
    </source>
</reference>
<dbReference type="SUPFAM" id="SSF53098">
    <property type="entry name" value="Ribonuclease H-like"/>
    <property type="match status" value="1"/>
</dbReference>
<organism evidence="1 2">
    <name type="scientific">Dictyobacter kobayashii</name>
    <dbReference type="NCBI Taxonomy" id="2014872"/>
    <lineage>
        <taxon>Bacteria</taxon>
        <taxon>Bacillati</taxon>
        <taxon>Chloroflexota</taxon>
        <taxon>Ktedonobacteria</taxon>
        <taxon>Ktedonobacterales</taxon>
        <taxon>Dictyobacteraceae</taxon>
        <taxon>Dictyobacter</taxon>
    </lineage>
</organism>
<dbReference type="AlphaFoldDB" id="A0A402AQD6"/>
<sequence length="80" mass="8633">MLFGSACSAALSLAGALDEGYEEPWFVVTDLPVEEAQACWYGLRPWIECGFKDGKRGGGTGNAVGVRSLHGWNGSGWPWR</sequence>
<name>A0A402AQD6_9CHLR</name>
<gene>
    <name evidence="1" type="ORF">KDK_51730</name>
</gene>
<dbReference type="Proteomes" id="UP000287188">
    <property type="component" value="Unassembled WGS sequence"/>
</dbReference>